<evidence type="ECO:0000313" key="2">
    <source>
        <dbReference type="EMBL" id="VVC35002.1"/>
    </source>
</evidence>
<dbReference type="PANTHER" id="PTHR43796:SF2">
    <property type="entry name" value="CARBOXYNORSPERMIDINE SYNTHASE"/>
    <property type="match status" value="1"/>
</dbReference>
<feature type="domain" description="Saccharopine dehydrogenase NADP binding" evidence="1">
    <location>
        <begin position="10"/>
        <end position="95"/>
    </location>
</feature>
<evidence type="ECO:0000313" key="3">
    <source>
        <dbReference type="Proteomes" id="UP000325440"/>
    </source>
</evidence>
<keyword evidence="3" id="KW-1185">Reference proteome</keyword>
<dbReference type="SUPFAM" id="SSF51735">
    <property type="entry name" value="NAD(P)-binding Rossmann-fold domains"/>
    <property type="match status" value="1"/>
</dbReference>
<protein>
    <submittedName>
        <fullName evidence="2">Saccharopine dehydrogenase, NADP binding domain,NAD(P)-binding domain</fullName>
    </submittedName>
</protein>
<dbReference type="Proteomes" id="UP000325440">
    <property type="component" value="Unassembled WGS sequence"/>
</dbReference>
<dbReference type="AlphaFoldDB" id="A0A5E4MRU7"/>
<dbReference type="InterPro" id="IPR005097">
    <property type="entry name" value="Sacchrp_dh_NADP-bd"/>
</dbReference>
<gene>
    <name evidence="2" type="ORF">CINCED_3A006318</name>
</gene>
<dbReference type="InterPro" id="IPR036291">
    <property type="entry name" value="NAD(P)-bd_dom_sf"/>
</dbReference>
<organism evidence="2 3">
    <name type="scientific">Cinara cedri</name>
    <dbReference type="NCBI Taxonomy" id="506608"/>
    <lineage>
        <taxon>Eukaryota</taxon>
        <taxon>Metazoa</taxon>
        <taxon>Ecdysozoa</taxon>
        <taxon>Arthropoda</taxon>
        <taxon>Hexapoda</taxon>
        <taxon>Insecta</taxon>
        <taxon>Pterygota</taxon>
        <taxon>Neoptera</taxon>
        <taxon>Paraneoptera</taxon>
        <taxon>Hemiptera</taxon>
        <taxon>Sternorrhyncha</taxon>
        <taxon>Aphidomorpha</taxon>
        <taxon>Aphidoidea</taxon>
        <taxon>Aphididae</taxon>
        <taxon>Lachninae</taxon>
        <taxon>Cinara</taxon>
    </lineage>
</organism>
<dbReference type="Gene3D" id="3.40.50.720">
    <property type="entry name" value="NAD(P)-binding Rossmann-like Domain"/>
    <property type="match status" value="1"/>
</dbReference>
<feature type="non-terminal residue" evidence="2">
    <location>
        <position position="343"/>
    </location>
</feature>
<dbReference type="Pfam" id="PF03435">
    <property type="entry name" value="Sacchrp_dh_NADP"/>
    <property type="match status" value="1"/>
</dbReference>
<sequence>MFGQRICFALAKAGINIIIAGRNDNKVNELKAIIASKYPNAKVKTAVFDAYQNFNTELLKLKPAVVINTYGPFQNASYSIAEICIQKRIHYIDLADDRDFVSGIHVLDEHAKRNSVLVVSGASTVPGLSSAVLEKYKDKFSQIESLIFGITPGGKTQRGLATTQSVLSYLGKPLKPYPSYIKKCYGWQNIYCQNYPEIGKRWMANCDIPDLELFPERYGMKHIQFSAGMESRILHFCIWIMSWLVRLGLPIQLKKYAKFFLYISHWFDWMGTQDGGMHMLIKGKDNKDNIKEIQWFIIAKEGDGPQIPCVPAVILAKKLLAGDIKEYGAMACMGLITLEEYMQ</sequence>
<evidence type="ECO:0000259" key="1">
    <source>
        <dbReference type="Pfam" id="PF03435"/>
    </source>
</evidence>
<dbReference type="EMBL" id="CABPRJ010001037">
    <property type="protein sequence ID" value="VVC35002.1"/>
    <property type="molecule type" value="Genomic_DNA"/>
</dbReference>
<proteinExistence type="predicted"/>
<name>A0A5E4MRU7_9HEMI</name>
<dbReference type="PANTHER" id="PTHR43796">
    <property type="entry name" value="CARBOXYNORSPERMIDINE SYNTHASE"/>
    <property type="match status" value="1"/>
</dbReference>
<accession>A0A5E4MRU7</accession>
<dbReference type="OrthoDB" id="10268090at2759"/>
<reference evidence="2 3" key="1">
    <citation type="submission" date="2019-08" db="EMBL/GenBank/DDBJ databases">
        <authorList>
            <person name="Alioto T."/>
            <person name="Alioto T."/>
            <person name="Gomez Garrido J."/>
        </authorList>
    </citation>
    <scope>NUCLEOTIDE SEQUENCE [LARGE SCALE GENOMIC DNA]</scope>
</reference>